<feature type="domain" description="MPN" evidence="6">
    <location>
        <begin position="4"/>
        <end position="134"/>
    </location>
</feature>
<dbReference type="CDD" id="cd08070">
    <property type="entry name" value="MPN_like"/>
    <property type="match status" value="1"/>
</dbReference>
<dbReference type="SUPFAM" id="SSF102712">
    <property type="entry name" value="JAB1/MPN domain"/>
    <property type="match status" value="1"/>
</dbReference>
<evidence type="ECO:0000256" key="1">
    <source>
        <dbReference type="ARBA" id="ARBA00022670"/>
    </source>
</evidence>
<dbReference type="InterPro" id="IPR028090">
    <property type="entry name" value="JAB_dom_prok"/>
</dbReference>
<accession>A0A9E7NC20</accession>
<keyword evidence="3" id="KW-0378">Hydrolase</keyword>
<dbReference type="Proteomes" id="UP001056855">
    <property type="component" value="Chromosome"/>
</dbReference>
<evidence type="ECO:0000256" key="4">
    <source>
        <dbReference type="ARBA" id="ARBA00022833"/>
    </source>
</evidence>
<keyword evidence="1" id="KW-0645">Protease</keyword>
<dbReference type="Pfam" id="PF14464">
    <property type="entry name" value="Prok-JAB"/>
    <property type="match status" value="1"/>
</dbReference>
<evidence type="ECO:0000313" key="8">
    <source>
        <dbReference type="Proteomes" id="UP001056855"/>
    </source>
</evidence>
<evidence type="ECO:0000259" key="6">
    <source>
        <dbReference type="PROSITE" id="PS50249"/>
    </source>
</evidence>
<evidence type="ECO:0000256" key="5">
    <source>
        <dbReference type="ARBA" id="ARBA00023049"/>
    </source>
</evidence>
<dbReference type="InterPro" id="IPR053551">
    <property type="entry name" value="Metalloprotease_DSAMP"/>
</dbReference>
<dbReference type="InterPro" id="IPR037518">
    <property type="entry name" value="MPN"/>
</dbReference>
<dbReference type="EMBL" id="CP100355">
    <property type="protein sequence ID" value="UTF55547.1"/>
    <property type="molecule type" value="Genomic_DNA"/>
</dbReference>
<evidence type="ECO:0000256" key="3">
    <source>
        <dbReference type="ARBA" id="ARBA00022801"/>
    </source>
</evidence>
<keyword evidence="8" id="KW-1185">Reference proteome</keyword>
<dbReference type="PANTHER" id="PTHR34858">
    <property type="entry name" value="CYSO-CYSTEINE PEPTIDASE"/>
    <property type="match status" value="1"/>
</dbReference>
<organism evidence="7 8">
    <name type="scientific">Natronosalvus rutilus</name>
    <dbReference type="NCBI Taxonomy" id="2953753"/>
    <lineage>
        <taxon>Archaea</taxon>
        <taxon>Methanobacteriati</taxon>
        <taxon>Methanobacteriota</taxon>
        <taxon>Stenosarchaea group</taxon>
        <taxon>Halobacteria</taxon>
        <taxon>Halobacteriales</taxon>
        <taxon>Natrialbaceae</taxon>
        <taxon>Natronosalvus</taxon>
    </lineage>
</organism>
<dbReference type="NCBIfam" id="NF041370">
    <property type="entry name" value="desamp_Halo"/>
    <property type="match status" value="1"/>
</dbReference>
<sequence length="148" mass="16398">MAPTLVLPDPIERAILEAARASAPRECCGILGGEFAPGASRVRSHYPARNVADEPRTRYRIDPEEQLSIFERLESRDEEIVGFYHSHPRGPPGPSATDAEAAAWPDRSYVIVSLEGSGGDDNAVVRSWRWRDASGEGGQFERERLERP</sequence>
<reference evidence="7" key="1">
    <citation type="submission" date="2022-06" db="EMBL/GenBank/DDBJ databases">
        <title>Diverse halophilic archaea isolated from saline environments.</title>
        <authorList>
            <person name="Cui H.-L."/>
        </authorList>
    </citation>
    <scope>NUCLEOTIDE SEQUENCE</scope>
    <source>
        <strain evidence="7">WLHS1</strain>
    </source>
</reference>
<dbReference type="KEGG" id="sawl:NGM29_01555"/>
<dbReference type="GO" id="GO:0006508">
    <property type="term" value="P:proteolysis"/>
    <property type="evidence" value="ECO:0007669"/>
    <property type="project" value="UniProtKB-KW"/>
</dbReference>
<keyword evidence="5" id="KW-0482">Metalloprotease</keyword>
<keyword evidence="4" id="KW-0862">Zinc</keyword>
<evidence type="ECO:0000256" key="2">
    <source>
        <dbReference type="ARBA" id="ARBA00022723"/>
    </source>
</evidence>
<proteinExistence type="predicted"/>
<dbReference type="FunFam" id="3.40.140.10:FF:000085">
    <property type="entry name" value="Mov34/MPN/PAD-1 family protein"/>
    <property type="match status" value="1"/>
</dbReference>
<dbReference type="InterPro" id="IPR000555">
    <property type="entry name" value="JAMM/MPN+_dom"/>
</dbReference>
<dbReference type="InterPro" id="IPR051929">
    <property type="entry name" value="VirAsm_ModProt"/>
</dbReference>
<dbReference type="PROSITE" id="PS50249">
    <property type="entry name" value="MPN"/>
    <property type="match status" value="1"/>
</dbReference>
<evidence type="ECO:0000313" key="7">
    <source>
        <dbReference type="EMBL" id="UTF55547.1"/>
    </source>
</evidence>
<dbReference type="GeneID" id="73288691"/>
<name>A0A9E7NC20_9EURY</name>
<dbReference type="PANTHER" id="PTHR34858:SF1">
    <property type="entry name" value="CYSO-CYSTEINE PEPTIDASE"/>
    <property type="match status" value="1"/>
</dbReference>
<keyword evidence="2" id="KW-0479">Metal-binding</keyword>
<gene>
    <name evidence="7" type="ORF">NGM29_01555</name>
</gene>
<dbReference type="Gene3D" id="3.40.140.10">
    <property type="entry name" value="Cytidine Deaminase, domain 2"/>
    <property type="match status" value="1"/>
</dbReference>
<dbReference type="AlphaFoldDB" id="A0A9E7NC20"/>
<dbReference type="GO" id="GO:0008235">
    <property type="term" value="F:metalloexopeptidase activity"/>
    <property type="evidence" value="ECO:0007669"/>
    <property type="project" value="TreeGrafter"/>
</dbReference>
<dbReference type="SMART" id="SM00232">
    <property type="entry name" value="JAB_MPN"/>
    <property type="match status" value="1"/>
</dbReference>
<dbReference type="RefSeq" id="WP_254160667.1">
    <property type="nucleotide sequence ID" value="NZ_CP100355.1"/>
</dbReference>
<protein>
    <submittedName>
        <fullName evidence="7">M67 family metallopeptidase</fullName>
    </submittedName>
</protein>
<dbReference type="GO" id="GO:0008270">
    <property type="term" value="F:zinc ion binding"/>
    <property type="evidence" value="ECO:0007669"/>
    <property type="project" value="TreeGrafter"/>
</dbReference>